<dbReference type="PROSITE" id="PS51257">
    <property type="entry name" value="PROKAR_LIPOPROTEIN"/>
    <property type="match status" value="1"/>
</dbReference>
<keyword evidence="1" id="KW-0732">Signal</keyword>
<organism evidence="2 3">
    <name type="scientific">Okibacterium fritillariae</name>
    <dbReference type="NCBI Taxonomy" id="123320"/>
    <lineage>
        <taxon>Bacteria</taxon>
        <taxon>Bacillati</taxon>
        <taxon>Actinomycetota</taxon>
        <taxon>Actinomycetes</taxon>
        <taxon>Micrococcales</taxon>
        <taxon>Microbacteriaceae</taxon>
        <taxon>Okibacterium</taxon>
    </lineage>
</organism>
<reference evidence="2 3" key="1">
    <citation type="submission" date="2017-02" db="EMBL/GenBank/DDBJ databases">
        <authorList>
            <person name="Peterson S.W."/>
        </authorList>
    </citation>
    <scope>NUCLEOTIDE SEQUENCE [LARGE SCALE GENOMIC DNA]</scope>
    <source>
        <strain evidence="2 3">VKM Ac-2059</strain>
    </source>
</reference>
<proteinExistence type="predicted"/>
<evidence type="ECO:0000313" key="3">
    <source>
        <dbReference type="Proteomes" id="UP000190857"/>
    </source>
</evidence>
<dbReference type="Proteomes" id="UP000190857">
    <property type="component" value="Unassembled WGS sequence"/>
</dbReference>
<sequence>MMKLRPLALTVAACASLTALVGCSSSSAPSDDTSAASSAPETSAAAAGGDFCTAYADAGGTLATPSNFQVGLPADETISDLSGRVAVMDAVTPPSEIESAWQSARGLYAEGVEIAEAVPDKSSPVLDSRIFAIVKELSGPTGDIRAYLDATC</sequence>
<protein>
    <submittedName>
        <fullName evidence="2">Uncharacterized protein</fullName>
    </submittedName>
</protein>
<evidence type="ECO:0000256" key="1">
    <source>
        <dbReference type="SAM" id="SignalP"/>
    </source>
</evidence>
<feature type="signal peptide" evidence="1">
    <location>
        <begin position="1"/>
        <end position="30"/>
    </location>
</feature>
<dbReference type="RefSeq" id="WP_079726508.1">
    <property type="nucleotide sequence ID" value="NZ_FUZP01000001.1"/>
</dbReference>
<dbReference type="STRING" id="123320.SAMN06309945_0274"/>
<dbReference type="OrthoDB" id="5064441at2"/>
<dbReference type="EMBL" id="FUZP01000001">
    <property type="protein sequence ID" value="SKC37072.1"/>
    <property type="molecule type" value="Genomic_DNA"/>
</dbReference>
<gene>
    <name evidence="2" type="ORF">SAMN06309945_0274</name>
</gene>
<keyword evidence="3" id="KW-1185">Reference proteome</keyword>
<accession>A0A1T5IDI1</accession>
<name>A0A1T5IDI1_9MICO</name>
<evidence type="ECO:0000313" key="2">
    <source>
        <dbReference type="EMBL" id="SKC37072.1"/>
    </source>
</evidence>
<dbReference type="AlphaFoldDB" id="A0A1T5IDI1"/>
<feature type="chain" id="PRO_5038697413" evidence="1">
    <location>
        <begin position="31"/>
        <end position="152"/>
    </location>
</feature>